<accession>A0A8J2UCV5</accession>
<gene>
    <name evidence="2" type="ORF">GCM10011511_24290</name>
</gene>
<dbReference type="Pfam" id="PF07617">
    <property type="entry name" value="DUF1579"/>
    <property type="match status" value="1"/>
</dbReference>
<dbReference type="RefSeq" id="WP_188931858.1">
    <property type="nucleotide sequence ID" value="NZ_BMJC01000002.1"/>
</dbReference>
<keyword evidence="1" id="KW-0732">Signal</keyword>
<dbReference type="Proteomes" id="UP000607559">
    <property type="component" value="Unassembled WGS sequence"/>
</dbReference>
<evidence type="ECO:0000313" key="3">
    <source>
        <dbReference type="Proteomes" id="UP000607559"/>
    </source>
</evidence>
<evidence type="ECO:0000256" key="1">
    <source>
        <dbReference type="SAM" id="SignalP"/>
    </source>
</evidence>
<evidence type="ECO:0008006" key="4">
    <source>
        <dbReference type="Google" id="ProtNLM"/>
    </source>
</evidence>
<keyword evidence="3" id="KW-1185">Reference proteome</keyword>
<protein>
    <recommendedName>
        <fullName evidence="4">DUF1579 domain-containing protein</fullName>
    </recommendedName>
</protein>
<feature type="chain" id="PRO_5035149038" description="DUF1579 domain-containing protein" evidence="1">
    <location>
        <begin position="20"/>
        <end position="188"/>
    </location>
</feature>
<reference evidence="2" key="2">
    <citation type="submission" date="2020-09" db="EMBL/GenBank/DDBJ databases">
        <authorList>
            <person name="Sun Q."/>
            <person name="Zhou Y."/>
        </authorList>
    </citation>
    <scope>NUCLEOTIDE SEQUENCE</scope>
    <source>
        <strain evidence="2">CGMCC 1.15448</strain>
    </source>
</reference>
<comment type="caution">
    <text evidence="2">The sequence shown here is derived from an EMBL/GenBank/DDBJ whole genome shotgun (WGS) entry which is preliminary data.</text>
</comment>
<feature type="signal peptide" evidence="1">
    <location>
        <begin position="1"/>
        <end position="19"/>
    </location>
</feature>
<evidence type="ECO:0000313" key="2">
    <source>
        <dbReference type="EMBL" id="GGB00118.1"/>
    </source>
</evidence>
<dbReference type="AlphaFoldDB" id="A0A8J2UCV5"/>
<organism evidence="2 3">
    <name type="scientific">Puia dinghuensis</name>
    <dbReference type="NCBI Taxonomy" id="1792502"/>
    <lineage>
        <taxon>Bacteria</taxon>
        <taxon>Pseudomonadati</taxon>
        <taxon>Bacteroidota</taxon>
        <taxon>Chitinophagia</taxon>
        <taxon>Chitinophagales</taxon>
        <taxon>Chitinophagaceae</taxon>
        <taxon>Puia</taxon>
    </lineage>
</organism>
<name>A0A8J2UCV5_9BACT</name>
<dbReference type="EMBL" id="BMJC01000002">
    <property type="protein sequence ID" value="GGB00118.1"/>
    <property type="molecule type" value="Genomic_DNA"/>
</dbReference>
<reference evidence="2" key="1">
    <citation type="journal article" date="2014" name="Int. J. Syst. Evol. Microbiol.">
        <title>Complete genome sequence of Corynebacterium casei LMG S-19264T (=DSM 44701T), isolated from a smear-ripened cheese.</title>
        <authorList>
            <consortium name="US DOE Joint Genome Institute (JGI-PGF)"/>
            <person name="Walter F."/>
            <person name="Albersmeier A."/>
            <person name="Kalinowski J."/>
            <person name="Ruckert C."/>
        </authorList>
    </citation>
    <scope>NUCLEOTIDE SEQUENCE</scope>
    <source>
        <strain evidence="2">CGMCC 1.15448</strain>
    </source>
</reference>
<dbReference type="InterPro" id="IPR011473">
    <property type="entry name" value="DUF1579"/>
</dbReference>
<sequence>MNKLTVAIVMLAITCPSHAFSQNNDDMKAMMAYATPGEVHKMLAKSAGSWTAAVTMWMGPGAPAQTSTAESTNEMIMGGRYLRSVNKGNMMGMPFEGEGITGYDNAKKVFVNSWVDNMGTGIMTMSGPWDAATRSITYTGSMVDPMSGKDTPFREVWKFVDDDHQVMEMYYPVNGKDFKSMEIKFTRK</sequence>
<proteinExistence type="predicted"/>